<dbReference type="OrthoDB" id="1659429at2759"/>
<dbReference type="PANTHER" id="PTHR11122">
    <property type="entry name" value="APOSPORY-ASSOCIATED PROTEIN C-RELATED"/>
    <property type="match status" value="1"/>
</dbReference>
<proteinExistence type="inferred from homology"/>
<comment type="catalytic activity">
    <reaction evidence="1">
        <text>alpha-D-glucose 6-phosphate = beta-D-glucose 6-phosphate</text>
        <dbReference type="Rhea" id="RHEA:16249"/>
        <dbReference type="ChEBI" id="CHEBI:58225"/>
        <dbReference type="ChEBI" id="CHEBI:58247"/>
        <dbReference type="EC" id="5.1.3.15"/>
    </reaction>
</comment>
<evidence type="ECO:0000313" key="7">
    <source>
        <dbReference type="Proteomes" id="UP000198341"/>
    </source>
</evidence>
<accession>K8EP70</accession>
<evidence type="ECO:0000256" key="1">
    <source>
        <dbReference type="ARBA" id="ARBA00001096"/>
    </source>
</evidence>
<dbReference type="Pfam" id="PF01263">
    <property type="entry name" value="Aldose_epim"/>
    <property type="match status" value="1"/>
</dbReference>
<organism evidence="6 7">
    <name type="scientific">Bathycoccus prasinos</name>
    <dbReference type="NCBI Taxonomy" id="41875"/>
    <lineage>
        <taxon>Eukaryota</taxon>
        <taxon>Viridiplantae</taxon>
        <taxon>Chlorophyta</taxon>
        <taxon>Mamiellophyceae</taxon>
        <taxon>Mamiellales</taxon>
        <taxon>Bathycoccaceae</taxon>
        <taxon>Bathycoccus</taxon>
    </lineage>
</organism>
<dbReference type="GO" id="GO:0047938">
    <property type="term" value="F:glucose-6-phosphate 1-epimerase activity"/>
    <property type="evidence" value="ECO:0007669"/>
    <property type="project" value="UniProtKB-EC"/>
</dbReference>
<dbReference type="GO" id="GO:0030246">
    <property type="term" value="F:carbohydrate binding"/>
    <property type="evidence" value="ECO:0007669"/>
    <property type="project" value="InterPro"/>
</dbReference>
<dbReference type="CDD" id="cd09020">
    <property type="entry name" value="D-hex-6-P-epi_like"/>
    <property type="match status" value="1"/>
</dbReference>
<dbReference type="InterPro" id="IPR025532">
    <property type="entry name" value="G6P_1-epimerase"/>
</dbReference>
<dbReference type="Proteomes" id="UP000198341">
    <property type="component" value="Chromosome 15"/>
</dbReference>
<dbReference type="InterPro" id="IPR011013">
    <property type="entry name" value="Gal_mutarotase_sf_dom"/>
</dbReference>
<name>K8EP70_9CHLO</name>
<evidence type="ECO:0000313" key="6">
    <source>
        <dbReference type="EMBL" id="CCO20027.1"/>
    </source>
</evidence>
<dbReference type="AlphaFoldDB" id="K8EP70"/>
<dbReference type="Gene3D" id="2.70.98.10">
    <property type="match status" value="1"/>
</dbReference>
<dbReference type="GeneID" id="19011424"/>
<dbReference type="PIRSF" id="PIRSF016020">
    <property type="entry name" value="PHexose_mutarotase"/>
    <property type="match status" value="1"/>
</dbReference>
<keyword evidence="4" id="KW-0413">Isomerase</keyword>
<dbReference type="eggNOG" id="KOG1594">
    <property type="taxonomic scope" value="Eukaryota"/>
</dbReference>
<dbReference type="RefSeq" id="XP_007508941.1">
    <property type="nucleotide sequence ID" value="XM_007508879.1"/>
</dbReference>
<dbReference type="PANTHER" id="PTHR11122:SF39">
    <property type="entry name" value="GLUCOSE-6-PHOSPHATE 1-EPIMERASE"/>
    <property type="match status" value="1"/>
</dbReference>
<comment type="similarity">
    <text evidence="2">Belongs to the glucose-6-phosphate 1-epimerase family.</text>
</comment>
<keyword evidence="7" id="KW-1185">Reference proteome</keyword>
<dbReference type="EMBL" id="FO082264">
    <property type="protein sequence ID" value="CCO20027.1"/>
    <property type="molecule type" value="Genomic_DNA"/>
</dbReference>
<dbReference type="GO" id="GO:0005737">
    <property type="term" value="C:cytoplasm"/>
    <property type="evidence" value="ECO:0007669"/>
    <property type="project" value="TreeGrafter"/>
</dbReference>
<dbReference type="STRING" id="41875.K8EP70"/>
<dbReference type="KEGG" id="bpg:Bathy15g01330"/>
<feature type="active site" evidence="5">
    <location>
        <position position="226"/>
    </location>
</feature>
<evidence type="ECO:0000256" key="3">
    <source>
        <dbReference type="ARBA" id="ARBA00012083"/>
    </source>
</evidence>
<dbReference type="EC" id="5.1.3.15" evidence="3"/>
<evidence type="ECO:0000256" key="2">
    <source>
        <dbReference type="ARBA" id="ARBA00005866"/>
    </source>
</evidence>
<dbReference type="GO" id="GO:0005975">
    <property type="term" value="P:carbohydrate metabolic process"/>
    <property type="evidence" value="ECO:0007669"/>
    <property type="project" value="InterPro"/>
</dbReference>
<evidence type="ECO:0000256" key="4">
    <source>
        <dbReference type="ARBA" id="ARBA00023235"/>
    </source>
</evidence>
<reference evidence="6 7" key="1">
    <citation type="submission" date="2011-10" db="EMBL/GenBank/DDBJ databases">
        <authorList>
            <person name="Genoscope - CEA"/>
        </authorList>
    </citation>
    <scope>NUCLEOTIDE SEQUENCE [LARGE SCALE GENOMIC DNA]</scope>
    <source>
        <strain evidence="6 7">RCC 1105</strain>
    </source>
</reference>
<dbReference type="SUPFAM" id="SSF74650">
    <property type="entry name" value="Galactose mutarotase-like"/>
    <property type="match status" value="1"/>
</dbReference>
<gene>
    <name evidence="6" type="ordered locus">Bathy15g01330</name>
</gene>
<dbReference type="InterPro" id="IPR014718">
    <property type="entry name" value="GH-type_carb-bd"/>
</dbReference>
<protein>
    <recommendedName>
        <fullName evidence="3">glucose-6-phosphate 1-epimerase</fullName>
        <ecNumber evidence="3">5.1.3.15</ecNumber>
    </recommendedName>
</protein>
<feature type="active site" evidence="5">
    <location>
        <position position="134"/>
    </location>
</feature>
<dbReference type="InterPro" id="IPR008183">
    <property type="entry name" value="Aldose_1/G6P_1-epimerase"/>
</dbReference>
<evidence type="ECO:0000256" key="5">
    <source>
        <dbReference type="PIRSR" id="PIRSR016020-1"/>
    </source>
</evidence>
<sequence length="249" mass="26981">MVTLKSGTSTAEVYLFGGVVTSFTKSGRDVLYVRPDAKFDKSKPISGGVPHCWPQFGPGEIQVHGFARNVDWTLVSSGEDTMTMKLLPNEYTKAMWDKEFEVVETVSIKDDALTCELAVTNKGSEPFTFTGSFHTYFAADIDAVQVKGLEGCESFDRLKEESGKVSAPITCKGPIDSLYKNAPSQIDLDVGGGNSVKITGAGWKDAVVWTPWTDMEACYKEFVCVENASCAEPVTVAPGATWTASTKLE</sequence>